<evidence type="ECO:0000256" key="1">
    <source>
        <dbReference type="SAM" id="Phobius"/>
    </source>
</evidence>
<sequence>MVEKNHQFKDFEHTLTSEPMQRGKHFEKKKKSWVSLIIQTIVFILVAIAGYSMYKEPIFNLVFAQESFNFHKLTNFQTTINDISNLNINVDSIDNLQTSIDRLILVFYVFFIACILSLVLTFFTLLFNRTVLKVVNIFVIIIMLVITFGFSYLIKNIASRISDSLNQYYMSVKPNQILTEADAIHNAFILLGCSIALLLISMFFRNRKIRNRA</sequence>
<evidence type="ECO:0000313" key="4">
    <source>
        <dbReference type="Proteomes" id="UP000223828"/>
    </source>
</evidence>
<evidence type="ECO:0000313" key="3">
    <source>
        <dbReference type="EMBL" id="UQW82087.1"/>
    </source>
</evidence>
<keyword evidence="1" id="KW-0812">Transmembrane</keyword>
<feature type="transmembrane region" description="Helical" evidence="1">
    <location>
        <begin position="105"/>
        <end position="127"/>
    </location>
</feature>
<feature type="transmembrane region" description="Helical" evidence="1">
    <location>
        <begin position="134"/>
        <end position="154"/>
    </location>
</feature>
<feature type="transmembrane region" description="Helical" evidence="1">
    <location>
        <begin position="183"/>
        <end position="204"/>
    </location>
</feature>
<dbReference type="Proteomes" id="UP000223828">
    <property type="component" value="Unassembled WGS sequence"/>
</dbReference>
<dbReference type="Proteomes" id="UP001056588">
    <property type="component" value="Chromosome"/>
</dbReference>
<name>A0A2C6WPK7_9STAP</name>
<evidence type="ECO:0000313" key="2">
    <source>
        <dbReference type="EMBL" id="PHK50319.1"/>
    </source>
</evidence>
<dbReference type="EMBL" id="CP093217">
    <property type="protein sequence ID" value="UQW82087.1"/>
    <property type="molecule type" value="Genomic_DNA"/>
</dbReference>
<dbReference type="RefSeq" id="WP_099089762.1">
    <property type="nucleotide sequence ID" value="NZ_CP093217.1"/>
</dbReference>
<proteinExistence type="predicted"/>
<dbReference type="OrthoDB" id="2413874at2"/>
<protein>
    <submittedName>
        <fullName evidence="2">Uncharacterized protein</fullName>
    </submittedName>
</protein>
<keyword evidence="5" id="KW-1185">Reference proteome</keyword>
<dbReference type="AlphaFoldDB" id="A0A2C6WPK7"/>
<reference evidence="2" key="3">
    <citation type="submission" date="2017-10" db="EMBL/GenBank/DDBJ databases">
        <authorList>
            <person name="Vrbovska V."/>
            <person name="Kovarovic V."/>
            <person name="Indrakova A."/>
        </authorList>
    </citation>
    <scope>NUCLEOTIDE SEQUENCE</scope>
    <source>
        <strain evidence="2">CCM 8730</strain>
    </source>
</reference>
<keyword evidence="1" id="KW-0472">Membrane</keyword>
<feature type="transmembrane region" description="Helical" evidence="1">
    <location>
        <begin position="33"/>
        <end position="54"/>
    </location>
</feature>
<accession>A0A2C6WPK7</accession>
<dbReference type="EMBL" id="MRZN01000004">
    <property type="protein sequence ID" value="PHK50319.1"/>
    <property type="molecule type" value="Genomic_DNA"/>
</dbReference>
<organism evidence="2 4">
    <name type="scientific">Staphylococcus edaphicus</name>
    <dbReference type="NCBI Taxonomy" id="1955013"/>
    <lineage>
        <taxon>Bacteria</taxon>
        <taxon>Bacillati</taxon>
        <taxon>Bacillota</taxon>
        <taxon>Bacilli</taxon>
        <taxon>Bacillales</taxon>
        <taxon>Staphylococcaceae</taxon>
        <taxon>Staphylococcus</taxon>
    </lineage>
</organism>
<evidence type="ECO:0000313" key="5">
    <source>
        <dbReference type="Proteomes" id="UP001056588"/>
    </source>
</evidence>
<reference evidence="3" key="4">
    <citation type="submission" date="2022-03" db="EMBL/GenBank/DDBJ databases">
        <title>Complete Genome Sequence of Staphylococcus edaphicus strain CCM 8731.</title>
        <authorList>
            <person name="Rimmer C.O."/>
            <person name="Thomas J.C."/>
        </authorList>
    </citation>
    <scope>NUCLEOTIDE SEQUENCE</scope>
    <source>
        <strain evidence="3">CCM 8731</strain>
    </source>
</reference>
<reference evidence="2" key="1">
    <citation type="journal article" date="2017" name="Appl. Environ. Microbiol.">
        <title>Staphylococcus edaphicus sp. nov., isolated in Antarctica, harbours mecC gene and genomic islands with suspected role in adaptation to extreme environment.</title>
        <authorList>
            <person name="Pantucek R."/>
            <person name="Sedlacek I."/>
            <person name="Indrakova A."/>
            <person name="Vrbovska V."/>
            <person name="Maslanova I."/>
            <person name="Kovarovic V."/>
            <person name="Svec P."/>
            <person name="Kralova S."/>
            <person name="Kristofova L."/>
            <person name="Keklakova J."/>
            <person name="Petras P."/>
            <person name="Doskar J."/>
        </authorList>
    </citation>
    <scope>NUCLEOTIDE SEQUENCE</scope>
    <source>
        <strain evidence="2">CCM 8730</strain>
    </source>
</reference>
<gene>
    <name evidence="2" type="ORF">BTJ66_04400</name>
    <name evidence="3" type="ORF">MNY58_02995</name>
</gene>
<keyword evidence="1" id="KW-1133">Transmembrane helix</keyword>
<reference evidence="4" key="2">
    <citation type="submission" date="2017-10" db="EMBL/GenBank/DDBJ databases">
        <title>Staphylococcus edaphicus sp. nov., isolated in Antarctica, harbouring mecC gene and genomic islands essential in adaptation to extreme environment.</title>
        <authorList>
            <person name="Pantucek R."/>
            <person name="Sedlacek I."/>
            <person name="Indrakova A."/>
            <person name="Vrbovska V."/>
            <person name="Maslanova I."/>
            <person name="Kovarovic V."/>
            <person name="Svec P."/>
            <person name="Kralova S."/>
            <person name="Kristofova L."/>
            <person name="Keklakova J."/>
            <person name="Petras P."/>
            <person name="Doskar J."/>
        </authorList>
    </citation>
    <scope>NUCLEOTIDE SEQUENCE [LARGE SCALE GENOMIC DNA]</scope>
    <source>
        <strain evidence="4">CCM 5085</strain>
    </source>
</reference>